<dbReference type="Pfam" id="PF00667">
    <property type="entry name" value="FAD_binding_1"/>
    <property type="match status" value="1"/>
</dbReference>
<dbReference type="SUPFAM" id="SSF63380">
    <property type="entry name" value="Riboflavin synthase domain-like"/>
    <property type="match status" value="1"/>
</dbReference>
<comment type="similarity">
    <text evidence="9">Belongs to the NADPH-dependent diflavin oxidoreductase NDOR1 family.</text>
</comment>
<dbReference type="SUPFAM" id="SSF52343">
    <property type="entry name" value="Ferredoxin reductase-like, C-terminal NADP-linked domain"/>
    <property type="match status" value="1"/>
</dbReference>
<dbReference type="Gene3D" id="3.40.50.80">
    <property type="entry name" value="Nucleotide-binding domain of ferredoxin-NADP reductase (FNR) module"/>
    <property type="match status" value="1"/>
</dbReference>
<accession>A0A238FA18</accession>
<dbReference type="GO" id="GO:0160246">
    <property type="term" value="F:NADPH-iron-sulfur [2Fe-2S] protein oxidoreductase activity"/>
    <property type="evidence" value="ECO:0007669"/>
    <property type="project" value="InterPro"/>
</dbReference>
<keyword evidence="11" id="KW-0812">Transmembrane</keyword>
<dbReference type="SUPFAM" id="SSF52218">
    <property type="entry name" value="Flavoproteins"/>
    <property type="match status" value="1"/>
</dbReference>
<dbReference type="Gene3D" id="1.20.990.10">
    <property type="entry name" value="NADPH-cytochrome p450 Reductase, Chain A, domain 3"/>
    <property type="match status" value="1"/>
</dbReference>
<evidence type="ECO:0000256" key="8">
    <source>
        <dbReference type="ARBA" id="ARBA00023002"/>
    </source>
</evidence>
<dbReference type="PROSITE" id="PS50902">
    <property type="entry name" value="FLAVODOXIN_LIKE"/>
    <property type="match status" value="1"/>
</dbReference>
<dbReference type="GO" id="GO:0010181">
    <property type="term" value="F:FMN binding"/>
    <property type="evidence" value="ECO:0007669"/>
    <property type="project" value="UniProtKB-UniRule"/>
</dbReference>
<feature type="binding site" evidence="9">
    <location>
        <position position="410"/>
    </location>
    <ligand>
        <name>FAD</name>
        <dbReference type="ChEBI" id="CHEBI:57692"/>
    </ligand>
</feature>
<keyword evidence="8 9" id="KW-0560">Oxidoreductase</keyword>
<dbReference type="EC" id="1.18.1.-" evidence="9"/>
<feature type="domain" description="FAD-binding FR-type" evidence="13">
    <location>
        <begin position="255"/>
        <end position="502"/>
    </location>
</feature>
<protein>
    <recommendedName>
        <fullName evidence="9">NADPH-dependent diflavin oxidoreductase 1</fullName>
        <ecNumber evidence="9">1.18.1.-</ecNumber>
    </recommendedName>
    <alternativeName>
        <fullName evidence="9">NADPH-dependent FMN and FAD-containing oxidoreductase</fullName>
    </alternativeName>
</protein>
<keyword evidence="5 9" id="KW-0288">FMN</keyword>
<comment type="caution">
    <text evidence="9">Lacks conserved residue(s) required for the propagation of feature annotation.</text>
</comment>
<sequence>MAVASTSQFQPEHTPLPLESRSLLVVHATVTGTASDVAERIARRGVRAGWHASVKHVSQFEKVRAKHSPTSATYRFLMLILEHVFALDQTELLELALIVFVVPTTGNGATPPCLLPLWTSILHPELPGDFLQDLRPFVDRSVYSAIRYAVFALGDSSYAKYNWAGKKLSRRLDNLGATAVIERGEADDQNEWGVESTFPSWLERFYEAIDPLFPPAPHFRPLSIDDVPPPRIRLTKVTTSSHEHAVLNEALPWANDARWAKVVHNMRTTPDDWFQDVRRVEVEFVKDELAKRDDEAIRYSAGDVLEIRPHNLPQDVDQFLSSARWSEIADQPFRLDAHSDNRPLPSHFPRPFTTTLRYLLTYELDISGVPRLSFFEWLAHFSEGDMKEKLQFFCTGEGQDELNDYTLRPRRTINEVMYEFRSATIPKEYILDLLPPLRPRAFSIASTPEAHQGHVELLVTIVKYKTNMSTPRKGVCTSWLAGREKGERMWVRFDRSGLLRSPVETGRPLVMVGPGTGVAPFKALMEERIREGNKDNLLFFGCRSLTKDFHFQAEFTQMRDQGCLKLITAASRDQASSKTSLMIAILFIFIFRFYFRFCLIMKSIQQEEKIYVQHLIPSQSALIWNWIHHRQGSIYICGSSTNMPKSVKKGFLQVFKQHQRDGGRERKDKEKEEEKEELEKKAEAWWEGLEKEGRIVEETWG</sequence>
<comment type="similarity">
    <text evidence="9">In the N-terminal section; belongs to the flavodoxin family.</text>
</comment>
<dbReference type="Pfam" id="PF00258">
    <property type="entry name" value="Flavodoxin_1"/>
    <property type="match status" value="1"/>
</dbReference>
<evidence type="ECO:0000256" key="7">
    <source>
        <dbReference type="ARBA" id="ARBA00022857"/>
    </source>
</evidence>
<evidence type="ECO:0000313" key="15">
    <source>
        <dbReference type="Proteomes" id="UP000198372"/>
    </source>
</evidence>
<dbReference type="Proteomes" id="UP000198372">
    <property type="component" value="Unassembled WGS sequence"/>
</dbReference>
<dbReference type="PANTHER" id="PTHR19384:SF10">
    <property type="entry name" value="NADPH-DEPENDENT DIFLAVIN OXIDOREDUCTASE 1"/>
    <property type="match status" value="1"/>
</dbReference>
<keyword evidence="9" id="KW-0496">Mitochondrion</keyword>
<dbReference type="GO" id="GO:0005829">
    <property type="term" value="C:cytosol"/>
    <property type="evidence" value="ECO:0007669"/>
    <property type="project" value="TreeGrafter"/>
</dbReference>
<evidence type="ECO:0000259" key="13">
    <source>
        <dbReference type="PROSITE" id="PS51384"/>
    </source>
</evidence>
<dbReference type="GO" id="GO:0050661">
    <property type="term" value="F:NADP binding"/>
    <property type="evidence" value="ECO:0007669"/>
    <property type="project" value="UniProtKB-UniRule"/>
</dbReference>
<dbReference type="InterPro" id="IPR001094">
    <property type="entry name" value="Flavdoxin-like"/>
</dbReference>
<evidence type="ECO:0000259" key="12">
    <source>
        <dbReference type="PROSITE" id="PS50902"/>
    </source>
</evidence>
<feature type="binding site" evidence="9">
    <location>
        <begin position="153"/>
        <end position="162"/>
    </location>
    <ligand>
        <name>FMN</name>
        <dbReference type="ChEBI" id="CHEBI:58210"/>
    </ligand>
</feature>
<comment type="cofactor">
    <cofactor evidence="1 9">
        <name>FMN</name>
        <dbReference type="ChEBI" id="CHEBI:58210"/>
    </cofactor>
</comment>
<dbReference type="InterPro" id="IPR017927">
    <property type="entry name" value="FAD-bd_FR_type"/>
</dbReference>
<feature type="domain" description="Flavodoxin-like" evidence="12">
    <location>
        <begin position="23"/>
        <end position="206"/>
    </location>
</feature>
<dbReference type="PANTHER" id="PTHR19384">
    <property type="entry name" value="NITRIC OXIDE SYNTHASE-RELATED"/>
    <property type="match status" value="1"/>
</dbReference>
<feature type="transmembrane region" description="Helical" evidence="11">
    <location>
        <begin position="581"/>
        <end position="599"/>
    </location>
</feature>
<comment type="cofactor">
    <cofactor evidence="2 9">
        <name>FAD</name>
        <dbReference type="ChEBI" id="CHEBI:57692"/>
    </cofactor>
</comment>
<dbReference type="Gene3D" id="3.40.50.360">
    <property type="match status" value="1"/>
</dbReference>
<keyword evidence="6 9" id="KW-0274">FAD</keyword>
<evidence type="ECO:0000256" key="1">
    <source>
        <dbReference type="ARBA" id="ARBA00001917"/>
    </source>
</evidence>
<evidence type="ECO:0000313" key="14">
    <source>
        <dbReference type="EMBL" id="SCV67968.1"/>
    </source>
</evidence>
<feature type="binding site" evidence="9">
    <location>
        <position position="516"/>
    </location>
    <ligand>
        <name>NADP(+)</name>
        <dbReference type="ChEBI" id="CHEBI:58349"/>
    </ligand>
</feature>
<organism evidence="14 15">
    <name type="scientific">Microbotryum intermedium</name>
    <dbReference type="NCBI Taxonomy" id="269621"/>
    <lineage>
        <taxon>Eukaryota</taxon>
        <taxon>Fungi</taxon>
        <taxon>Dikarya</taxon>
        <taxon>Basidiomycota</taxon>
        <taxon>Pucciniomycotina</taxon>
        <taxon>Microbotryomycetes</taxon>
        <taxon>Microbotryales</taxon>
        <taxon>Microbotryaceae</taxon>
        <taxon>Microbotryum</taxon>
    </lineage>
</organism>
<dbReference type="InterPro" id="IPR039261">
    <property type="entry name" value="FNR_nucleotide-bd"/>
</dbReference>
<comment type="similarity">
    <text evidence="9">In the C-terminal section; belongs to the flavoprotein pyridine nucleotide cytochrome reductase family.</text>
</comment>
<dbReference type="PRINTS" id="PR00371">
    <property type="entry name" value="FPNCR"/>
</dbReference>
<feature type="region of interest" description="Disordered" evidence="10">
    <location>
        <begin position="658"/>
        <end position="679"/>
    </location>
</feature>
<dbReference type="InterPro" id="IPR003097">
    <property type="entry name" value="CysJ-like_FAD-binding"/>
</dbReference>
<keyword evidence="4 9" id="KW-0285">Flavoprotein</keyword>
<keyword evidence="3 9" id="KW-0963">Cytoplasm</keyword>
<dbReference type="GO" id="GO:0016651">
    <property type="term" value="F:oxidoreductase activity, acting on NAD(P)H"/>
    <property type="evidence" value="ECO:0007669"/>
    <property type="project" value="UniProtKB-UniRule"/>
</dbReference>
<dbReference type="Pfam" id="PF00175">
    <property type="entry name" value="NAD_binding_1"/>
    <property type="match status" value="1"/>
</dbReference>
<evidence type="ECO:0000256" key="3">
    <source>
        <dbReference type="ARBA" id="ARBA00022490"/>
    </source>
</evidence>
<dbReference type="InterPro" id="IPR008254">
    <property type="entry name" value="Flavodoxin/NO_synth"/>
</dbReference>
<gene>
    <name evidence="9" type="primary">TAH18</name>
    <name evidence="14" type="ORF">BQ2448_89</name>
</gene>
<dbReference type="InterPro" id="IPR029039">
    <property type="entry name" value="Flavoprotein-like_sf"/>
</dbReference>
<evidence type="ECO:0000256" key="10">
    <source>
        <dbReference type="SAM" id="MobiDB-lite"/>
    </source>
</evidence>
<evidence type="ECO:0000256" key="6">
    <source>
        <dbReference type="ARBA" id="ARBA00022827"/>
    </source>
</evidence>
<dbReference type="InterPro" id="IPR001709">
    <property type="entry name" value="Flavoprot_Pyr_Nucl_cyt_Rdtase"/>
</dbReference>
<feature type="binding site" evidence="9">
    <location>
        <begin position="609"/>
        <end position="613"/>
    </location>
    <ligand>
        <name>NADP(+)</name>
        <dbReference type="ChEBI" id="CHEBI:58349"/>
    </ligand>
</feature>
<dbReference type="STRING" id="269621.A0A238FA18"/>
<comment type="subcellular location">
    <subcellularLocation>
        <location evidence="9">Cytoplasm</location>
    </subcellularLocation>
    <subcellularLocation>
        <location evidence="9">Mitochondrion</location>
    </subcellularLocation>
    <text evidence="9">Relocalizes to mitochondria after H(2)O(2) exposure.</text>
</comment>
<feature type="binding site" evidence="9">
    <location>
        <begin position="474"/>
        <end position="477"/>
    </location>
    <ligand>
        <name>FAD</name>
        <dbReference type="ChEBI" id="CHEBI:57692"/>
    </ligand>
</feature>
<dbReference type="HAMAP" id="MF_03178">
    <property type="entry name" value="NDOR1"/>
    <property type="match status" value="1"/>
</dbReference>
<proteinExistence type="inferred from homology"/>
<evidence type="ECO:0000256" key="4">
    <source>
        <dbReference type="ARBA" id="ARBA00022630"/>
    </source>
</evidence>
<dbReference type="GO" id="GO:0016226">
    <property type="term" value="P:iron-sulfur cluster assembly"/>
    <property type="evidence" value="ECO:0007669"/>
    <property type="project" value="UniProtKB-UniRule"/>
</dbReference>
<evidence type="ECO:0000256" key="5">
    <source>
        <dbReference type="ARBA" id="ARBA00022643"/>
    </source>
</evidence>
<keyword evidence="11" id="KW-0472">Membrane</keyword>
<feature type="binding site" evidence="9">
    <location>
        <begin position="571"/>
        <end position="572"/>
    </location>
    <ligand>
        <name>NADP(+)</name>
        <dbReference type="ChEBI" id="CHEBI:58349"/>
    </ligand>
</feature>
<dbReference type="Gene3D" id="2.40.30.10">
    <property type="entry name" value="Translation factors"/>
    <property type="match status" value="1"/>
</dbReference>
<feature type="binding site" evidence="9">
    <location>
        <position position="188"/>
    </location>
    <ligand>
        <name>FMN</name>
        <dbReference type="ChEBI" id="CHEBI:58210"/>
    </ligand>
</feature>
<comment type="catalytic activity">
    <reaction evidence="9">
        <text>2 oxidized [2Fe-2S]-[protein] + NADPH = 2 reduced [2Fe-2S]-[protein] + NADP(+) + H(+)</text>
        <dbReference type="Rhea" id="RHEA:67716"/>
        <dbReference type="Rhea" id="RHEA-COMP:17327"/>
        <dbReference type="Rhea" id="RHEA-COMP:17328"/>
        <dbReference type="ChEBI" id="CHEBI:15378"/>
        <dbReference type="ChEBI" id="CHEBI:33737"/>
        <dbReference type="ChEBI" id="CHEBI:33738"/>
        <dbReference type="ChEBI" id="CHEBI:57783"/>
        <dbReference type="ChEBI" id="CHEBI:58349"/>
    </reaction>
</comment>
<keyword evidence="11" id="KW-1133">Transmembrane helix</keyword>
<evidence type="ECO:0000256" key="2">
    <source>
        <dbReference type="ARBA" id="ARBA00001974"/>
    </source>
</evidence>
<comment type="function">
    <text evidence="9">NADPH-dependent reductase which is a central component of the cytosolic iron-sulfur (Fe-S) protein assembly (CIA) machinery. Transfers electrons from NADPH via its FAD and FMN prosthetic groups to the [2Fe-2S] cluster of DRE2, another key component of the CIA machinery. In turn, this reduced cluster provides electrons for assembly of cytosolic iron-sulfur cluster proteins. Positively controls H(2)O(2)-induced cell death.</text>
</comment>
<name>A0A238FA18_9BASI</name>
<keyword evidence="15" id="KW-1185">Reference proteome</keyword>
<dbReference type="InterPro" id="IPR028879">
    <property type="entry name" value="NDOR1"/>
</dbReference>
<evidence type="ECO:0000256" key="11">
    <source>
        <dbReference type="SAM" id="Phobius"/>
    </source>
</evidence>
<dbReference type="InterPro" id="IPR001433">
    <property type="entry name" value="OxRdtase_FAD/NAD-bd"/>
</dbReference>
<dbReference type="InterPro" id="IPR017938">
    <property type="entry name" value="Riboflavin_synthase-like_b-brl"/>
</dbReference>
<feature type="binding site" evidence="9">
    <location>
        <position position="700"/>
    </location>
    <ligand>
        <name>FAD</name>
        <dbReference type="ChEBI" id="CHEBI:57692"/>
    </ligand>
</feature>
<dbReference type="AlphaFoldDB" id="A0A238FA18"/>
<dbReference type="EMBL" id="FMSP01000003">
    <property type="protein sequence ID" value="SCV67968.1"/>
    <property type="molecule type" value="Genomic_DNA"/>
</dbReference>
<dbReference type="PROSITE" id="PS51384">
    <property type="entry name" value="FAD_FR"/>
    <property type="match status" value="1"/>
</dbReference>
<evidence type="ECO:0000256" key="9">
    <source>
        <dbReference type="HAMAP-Rule" id="MF_03178"/>
    </source>
</evidence>
<dbReference type="GO" id="GO:0050660">
    <property type="term" value="F:flavin adenine dinucleotide binding"/>
    <property type="evidence" value="ECO:0007669"/>
    <property type="project" value="UniProtKB-UniRule"/>
</dbReference>
<dbReference type="InterPro" id="IPR023173">
    <property type="entry name" value="NADPH_Cyt_P450_Rdtase_alpha"/>
</dbReference>
<keyword evidence="7 9" id="KW-0521">NADP</keyword>
<comment type="subunit">
    <text evidence="9">Interacts with DRE2; as part of the cytosolic iron-sulfur (Fe-S) protein assembly (CIA) machinery.</text>
</comment>
<feature type="binding site" evidence="9">
    <location>
        <begin position="440"/>
        <end position="443"/>
    </location>
    <ligand>
        <name>FAD</name>
        <dbReference type="ChEBI" id="CHEBI:57692"/>
    </ligand>
</feature>
<reference evidence="15" key="1">
    <citation type="submission" date="2016-09" db="EMBL/GenBank/DDBJ databases">
        <authorList>
            <person name="Jeantristanb JTB J.-T."/>
            <person name="Ricardo R."/>
        </authorList>
    </citation>
    <scope>NUCLEOTIDE SEQUENCE [LARGE SCALE GENOMIC DNA]</scope>
</reference>
<dbReference type="OrthoDB" id="1856718at2759"/>
<dbReference type="PRINTS" id="PR00369">
    <property type="entry name" value="FLAVODOXIN"/>
</dbReference>
<dbReference type="GO" id="GO:0005739">
    <property type="term" value="C:mitochondrion"/>
    <property type="evidence" value="ECO:0007669"/>
    <property type="project" value="UniProtKB-SubCell"/>
</dbReference>